<reference evidence="10" key="1">
    <citation type="submission" date="2018-08" db="EMBL/GenBank/DDBJ databases">
        <authorList>
            <person name="Hornung B."/>
        </authorList>
    </citation>
    <scope>NUCLEOTIDE SEQUENCE [LARGE SCALE GENOMIC DNA]</scope>
</reference>
<dbReference type="Gene3D" id="3.20.20.80">
    <property type="entry name" value="Glycosidases"/>
    <property type="match status" value="1"/>
</dbReference>
<name>A0A383S2X2_9ACTN</name>
<feature type="domain" description="Glycosyl hydrolase family 13 catalytic" evidence="8">
    <location>
        <begin position="53"/>
        <end position="445"/>
    </location>
</feature>
<dbReference type="InterPro" id="IPR017853">
    <property type="entry name" value="GH"/>
</dbReference>
<protein>
    <recommendedName>
        <fullName evidence="3">maltose alpha-D-glucosyltransferase</fullName>
        <ecNumber evidence="3">5.4.99.16</ecNumber>
    </recommendedName>
    <alternativeName>
        <fullName evidence="7">Maltose alpha-D-glucosyltransferase</fullName>
    </alternativeName>
</protein>
<dbReference type="Proteomes" id="UP000263928">
    <property type="component" value="Unassembled WGS sequence"/>
</dbReference>
<keyword evidence="5" id="KW-0106">Calcium</keyword>
<gene>
    <name evidence="9" type="ORF">PROPAUS_0232</name>
</gene>
<dbReference type="SMART" id="SM00642">
    <property type="entry name" value="Aamy"/>
    <property type="match status" value="1"/>
</dbReference>
<dbReference type="CDD" id="cd11334">
    <property type="entry name" value="AmyAc_TreS"/>
    <property type="match status" value="1"/>
</dbReference>
<evidence type="ECO:0000256" key="4">
    <source>
        <dbReference type="ARBA" id="ARBA00022723"/>
    </source>
</evidence>
<keyword evidence="4" id="KW-0479">Metal-binding</keyword>
<dbReference type="SUPFAM" id="SSF51445">
    <property type="entry name" value="(Trans)glycosidases"/>
    <property type="match status" value="1"/>
</dbReference>
<dbReference type="Gene3D" id="3.90.400.10">
    <property type="entry name" value="Oligo-1,6-glucosidase, Domain 2"/>
    <property type="match status" value="1"/>
</dbReference>
<evidence type="ECO:0000256" key="1">
    <source>
        <dbReference type="ARBA" id="ARBA00001595"/>
    </source>
</evidence>
<evidence type="ECO:0000256" key="3">
    <source>
        <dbReference type="ARBA" id="ARBA00012619"/>
    </source>
</evidence>
<dbReference type="FunFam" id="3.20.20.80:FF:000055">
    <property type="entry name" value="Trehalose synthase"/>
    <property type="match status" value="1"/>
</dbReference>
<dbReference type="GO" id="GO:0016740">
    <property type="term" value="F:transferase activity"/>
    <property type="evidence" value="ECO:0007669"/>
    <property type="project" value="UniProtKB-KW"/>
</dbReference>
<accession>A0A383S2X2</accession>
<dbReference type="EC" id="5.4.99.16" evidence="3"/>
<evidence type="ECO:0000256" key="2">
    <source>
        <dbReference type="ARBA" id="ARBA00005496"/>
    </source>
</evidence>
<keyword evidence="9" id="KW-0808">Transferase</keyword>
<evidence type="ECO:0000256" key="6">
    <source>
        <dbReference type="ARBA" id="ARBA00023235"/>
    </source>
</evidence>
<evidence type="ECO:0000256" key="5">
    <source>
        <dbReference type="ARBA" id="ARBA00022837"/>
    </source>
</evidence>
<dbReference type="InterPro" id="IPR045857">
    <property type="entry name" value="O16G_dom_2"/>
</dbReference>
<dbReference type="Pfam" id="PF16657">
    <property type="entry name" value="Malt_amylase_C"/>
    <property type="match status" value="1"/>
</dbReference>
<dbReference type="GO" id="GO:0047471">
    <property type="term" value="F:maltose alpha-D-glucosyltransferase activity"/>
    <property type="evidence" value="ECO:0007669"/>
    <property type="project" value="UniProtKB-EC"/>
</dbReference>
<dbReference type="SUPFAM" id="SSF51011">
    <property type="entry name" value="Glycosyl hydrolase domain"/>
    <property type="match status" value="1"/>
</dbReference>
<evidence type="ECO:0000313" key="10">
    <source>
        <dbReference type="Proteomes" id="UP000263928"/>
    </source>
</evidence>
<keyword evidence="10" id="KW-1185">Reference proteome</keyword>
<evidence type="ECO:0000313" key="9">
    <source>
        <dbReference type="EMBL" id="SYZ32355.1"/>
    </source>
</evidence>
<dbReference type="AlphaFoldDB" id="A0A383S2X2"/>
<dbReference type="PANTHER" id="PTHR10357">
    <property type="entry name" value="ALPHA-AMYLASE FAMILY MEMBER"/>
    <property type="match status" value="1"/>
</dbReference>
<dbReference type="InterPro" id="IPR013780">
    <property type="entry name" value="Glyco_hydro_b"/>
</dbReference>
<keyword evidence="6 9" id="KW-0413">Isomerase</keyword>
<dbReference type="InterPro" id="IPR012810">
    <property type="entry name" value="TreS/a-amylase_N"/>
</dbReference>
<dbReference type="InterPro" id="IPR032091">
    <property type="entry name" value="Malt_amylase-like_C"/>
</dbReference>
<comment type="catalytic activity">
    <reaction evidence="1">
        <text>D-maltose = alpha,alpha-trehalose</text>
        <dbReference type="Rhea" id="RHEA:15145"/>
        <dbReference type="ChEBI" id="CHEBI:16551"/>
        <dbReference type="ChEBI" id="CHEBI:17306"/>
        <dbReference type="EC" id="5.4.99.16"/>
    </reaction>
</comment>
<dbReference type="PANTHER" id="PTHR10357:SF219">
    <property type="entry name" value="MALTOSE ALPHA-D-GLUCOSYLTRANSFERASE"/>
    <property type="match status" value="1"/>
</dbReference>
<dbReference type="EMBL" id="UNQJ01000001">
    <property type="protein sequence ID" value="SYZ32355.1"/>
    <property type="molecule type" value="Genomic_DNA"/>
</dbReference>
<comment type="similarity">
    <text evidence="2">Belongs to the glycosyl hydrolase 13 family. TreS subfamily.</text>
</comment>
<dbReference type="NCBIfam" id="TIGR02456">
    <property type="entry name" value="treS_nterm"/>
    <property type="match status" value="1"/>
</dbReference>
<dbReference type="Gene3D" id="2.60.40.1180">
    <property type="entry name" value="Golgi alpha-mannosidase II"/>
    <property type="match status" value="1"/>
</dbReference>
<evidence type="ECO:0000256" key="7">
    <source>
        <dbReference type="ARBA" id="ARBA00031378"/>
    </source>
</evidence>
<sequence>MMTIIPRDSKTPSFDVPEDDYDARLELALAMTTPRGAIDPEDHSWFKTAVFYEVLVRSFADSDDDGIGDLAGLTSRLDYLQWLGVDCLWLPPFFASPMGDGGYDVADYQAIQPGLGTLDEFGQFIDAAHDRGMRVIIDIVMNHTSTHHPWFKSSRSDPDGPYGDYYVWRDAPDEYSDARIIFLDTEDSNWAWDEVRGQYYWHRFYSHQPDLNYENPRVLTEMLNTLRFWLGFGVDGFRLDAVPYLVEAEGTNCENLPGTHAILKQVRQMIDAEFPGRIMLCEANQWPRDVIEYFGAGDECQMAFHFPVMPRLYMAMERHTRESITTILASTPPVPEGCQWGTFLRNHDELTLEMVTEDDRQYMWRHYAPDPRMKLNLGIRRRLAPLMDGDPDKIRLMHAMLLSLPGSPVLYYGDEIGMGDNIDLPDRDGVRTPMQWTGRRRAGFSKAEPEDFYLPLIADERYDPRHVNVCDQLSDPSSLLFWLRSMLATRRDNPVLGLGDFMDLGGENDAVLSYLRTLSDENGTSRVLCLNNLSPEPQEILLYLPNFADYQTIDLVSARSHEPVGPNHEFRHHLPPWGYAWLALIEP</sequence>
<dbReference type="GO" id="GO:0046872">
    <property type="term" value="F:metal ion binding"/>
    <property type="evidence" value="ECO:0007669"/>
    <property type="project" value="UniProtKB-KW"/>
</dbReference>
<organism evidence="9 10">
    <name type="scientific">Propionibacterium australiense</name>
    <dbReference type="NCBI Taxonomy" id="119981"/>
    <lineage>
        <taxon>Bacteria</taxon>
        <taxon>Bacillati</taxon>
        <taxon>Actinomycetota</taxon>
        <taxon>Actinomycetes</taxon>
        <taxon>Propionibacteriales</taxon>
        <taxon>Propionibacteriaceae</taxon>
        <taxon>Propionibacterium</taxon>
    </lineage>
</organism>
<dbReference type="GO" id="GO:0005975">
    <property type="term" value="P:carbohydrate metabolic process"/>
    <property type="evidence" value="ECO:0007669"/>
    <property type="project" value="InterPro"/>
</dbReference>
<dbReference type="Pfam" id="PF00128">
    <property type="entry name" value="Alpha-amylase"/>
    <property type="match status" value="2"/>
</dbReference>
<dbReference type="InterPro" id="IPR006047">
    <property type="entry name" value="GH13_cat_dom"/>
</dbReference>
<evidence type="ECO:0000259" key="8">
    <source>
        <dbReference type="SMART" id="SM00642"/>
    </source>
</evidence>
<proteinExistence type="inferred from homology"/>